<comment type="cofactor">
    <cofactor evidence="11">
        <name>Zn(2+)</name>
        <dbReference type="ChEBI" id="CHEBI:29105"/>
    </cofactor>
    <text evidence="11">Binds 1 zinc ion per subunit.</text>
</comment>
<gene>
    <name evidence="12" type="ORF">FNH05_16860</name>
</gene>
<dbReference type="GO" id="GO:0008270">
    <property type="term" value="F:zinc ion binding"/>
    <property type="evidence" value="ECO:0007669"/>
    <property type="project" value="TreeGrafter"/>
</dbReference>
<dbReference type="Proteomes" id="UP000320011">
    <property type="component" value="Unassembled WGS sequence"/>
</dbReference>
<evidence type="ECO:0000256" key="6">
    <source>
        <dbReference type="ARBA" id="ARBA00022833"/>
    </source>
</evidence>
<evidence type="ECO:0000256" key="1">
    <source>
        <dbReference type="ARBA" id="ARBA00004496"/>
    </source>
</evidence>
<feature type="binding site" evidence="11">
    <location>
        <position position="102"/>
    </location>
    <ligand>
        <name>Zn(2+)</name>
        <dbReference type="ChEBI" id="CHEBI:29105"/>
    </ligand>
</feature>
<evidence type="ECO:0000256" key="5">
    <source>
        <dbReference type="ARBA" id="ARBA00022723"/>
    </source>
</evidence>
<sequence length="167" mass="18274">MASPPVDADGVALEALREAGLRVTKPRRAVLAWLAEHPHSTVDAIGAGVREQLGSVSTQALYDVLAACTEAGLLRRIEPAGHPARFERRVGDNHHHLVCRRCGRTEDVDCVTGQRPCLTPSDERGYALDEAEVVFWGLCPDCLATPDDRHLEETRHDPNPVGALHHR</sequence>
<keyword evidence="6 11" id="KW-0862">Zinc</keyword>
<evidence type="ECO:0000313" key="12">
    <source>
        <dbReference type="EMBL" id="TVT49493.1"/>
    </source>
</evidence>
<keyword evidence="3" id="KW-0963">Cytoplasm</keyword>
<keyword evidence="5 11" id="KW-0479">Metal-binding</keyword>
<comment type="subcellular location">
    <subcellularLocation>
        <location evidence="1">Cytoplasm</location>
    </subcellularLocation>
</comment>
<protein>
    <submittedName>
        <fullName evidence="12">Transcriptional repressor</fullName>
    </submittedName>
</protein>
<dbReference type="GO" id="GO:1900376">
    <property type="term" value="P:regulation of secondary metabolite biosynthetic process"/>
    <property type="evidence" value="ECO:0007669"/>
    <property type="project" value="TreeGrafter"/>
</dbReference>
<evidence type="ECO:0000256" key="4">
    <source>
        <dbReference type="ARBA" id="ARBA00022491"/>
    </source>
</evidence>
<accession>A0A558CL59</accession>
<dbReference type="InterPro" id="IPR002481">
    <property type="entry name" value="FUR"/>
</dbReference>
<keyword evidence="8" id="KW-0805">Transcription regulation</keyword>
<dbReference type="PANTHER" id="PTHR33202:SF18">
    <property type="entry name" value="TRANSCRIPTIONAL REGULATOR FURA"/>
    <property type="match status" value="1"/>
</dbReference>
<keyword evidence="4" id="KW-0678">Repressor</keyword>
<name>A0A558CL59_9PSEU</name>
<evidence type="ECO:0000256" key="3">
    <source>
        <dbReference type="ARBA" id="ARBA00022490"/>
    </source>
</evidence>
<feature type="binding site" evidence="11">
    <location>
        <position position="139"/>
    </location>
    <ligand>
        <name>Zn(2+)</name>
        <dbReference type="ChEBI" id="CHEBI:29105"/>
    </ligand>
</feature>
<reference evidence="12 13" key="2">
    <citation type="submission" date="2019-08" db="EMBL/GenBank/DDBJ databases">
        <title>Amycolatopsis acidicola sp. nov., isolated from peat swamp forest soil.</title>
        <authorList>
            <person name="Srisuk N."/>
        </authorList>
    </citation>
    <scope>NUCLEOTIDE SEQUENCE [LARGE SCALE GENOMIC DNA]</scope>
    <source>
        <strain evidence="12 13">TBRC 6029</strain>
    </source>
</reference>
<evidence type="ECO:0000256" key="10">
    <source>
        <dbReference type="ARBA" id="ARBA00023163"/>
    </source>
</evidence>
<organism evidence="12 13">
    <name type="scientific">Amycolatopsis rhizosphaerae</name>
    <dbReference type="NCBI Taxonomy" id="2053003"/>
    <lineage>
        <taxon>Bacteria</taxon>
        <taxon>Bacillati</taxon>
        <taxon>Actinomycetota</taxon>
        <taxon>Actinomycetes</taxon>
        <taxon>Pseudonocardiales</taxon>
        <taxon>Pseudonocardiaceae</taxon>
        <taxon>Amycolatopsis</taxon>
    </lineage>
</organism>
<evidence type="ECO:0000313" key="13">
    <source>
        <dbReference type="Proteomes" id="UP000320011"/>
    </source>
</evidence>
<comment type="caution">
    <text evidence="12">The sequence shown here is derived from an EMBL/GenBank/DDBJ whole genome shotgun (WGS) entry which is preliminary data.</text>
</comment>
<evidence type="ECO:0000256" key="7">
    <source>
        <dbReference type="ARBA" id="ARBA00023004"/>
    </source>
</evidence>
<dbReference type="AlphaFoldDB" id="A0A558CL59"/>
<dbReference type="CDD" id="cd07153">
    <property type="entry name" value="Fur_like"/>
    <property type="match status" value="1"/>
</dbReference>
<dbReference type="Gene3D" id="3.30.1490.190">
    <property type="match status" value="1"/>
</dbReference>
<feature type="binding site" evidence="11">
    <location>
        <position position="142"/>
    </location>
    <ligand>
        <name>Zn(2+)</name>
        <dbReference type="ChEBI" id="CHEBI:29105"/>
    </ligand>
</feature>
<reference evidence="12 13" key="1">
    <citation type="submission" date="2019-07" db="EMBL/GenBank/DDBJ databases">
        <authorList>
            <person name="Duangmal K."/>
            <person name="Teo W.F.A."/>
        </authorList>
    </citation>
    <scope>NUCLEOTIDE SEQUENCE [LARGE SCALE GENOMIC DNA]</scope>
    <source>
        <strain evidence="12 13">TBRC 6029</strain>
    </source>
</reference>
<dbReference type="InterPro" id="IPR036388">
    <property type="entry name" value="WH-like_DNA-bd_sf"/>
</dbReference>
<feature type="binding site" evidence="11">
    <location>
        <position position="99"/>
    </location>
    <ligand>
        <name>Zn(2+)</name>
        <dbReference type="ChEBI" id="CHEBI:29105"/>
    </ligand>
</feature>
<dbReference type="GO" id="GO:0000976">
    <property type="term" value="F:transcription cis-regulatory region binding"/>
    <property type="evidence" value="ECO:0007669"/>
    <property type="project" value="TreeGrafter"/>
</dbReference>
<dbReference type="InterPro" id="IPR043135">
    <property type="entry name" value="Fur_C"/>
</dbReference>
<keyword evidence="7" id="KW-0408">Iron</keyword>
<proteinExistence type="inferred from homology"/>
<dbReference type="Pfam" id="PF01475">
    <property type="entry name" value="FUR"/>
    <property type="match status" value="1"/>
</dbReference>
<evidence type="ECO:0000256" key="9">
    <source>
        <dbReference type="ARBA" id="ARBA00023125"/>
    </source>
</evidence>
<dbReference type="InterPro" id="IPR036390">
    <property type="entry name" value="WH_DNA-bd_sf"/>
</dbReference>
<dbReference type="SUPFAM" id="SSF46785">
    <property type="entry name" value="Winged helix' DNA-binding domain"/>
    <property type="match status" value="1"/>
</dbReference>
<comment type="similarity">
    <text evidence="2">Belongs to the Fur family.</text>
</comment>
<keyword evidence="10" id="KW-0804">Transcription</keyword>
<dbReference type="PANTHER" id="PTHR33202">
    <property type="entry name" value="ZINC UPTAKE REGULATION PROTEIN"/>
    <property type="match status" value="1"/>
</dbReference>
<evidence type="ECO:0000256" key="2">
    <source>
        <dbReference type="ARBA" id="ARBA00007957"/>
    </source>
</evidence>
<dbReference type="OrthoDB" id="5242893at2"/>
<keyword evidence="9" id="KW-0238">DNA-binding</keyword>
<evidence type="ECO:0000256" key="11">
    <source>
        <dbReference type="PIRSR" id="PIRSR602481-1"/>
    </source>
</evidence>
<dbReference type="Gene3D" id="1.10.10.10">
    <property type="entry name" value="Winged helix-like DNA-binding domain superfamily/Winged helix DNA-binding domain"/>
    <property type="match status" value="1"/>
</dbReference>
<dbReference type="GO" id="GO:0045892">
    <property type="term" value="P:negative regulation of DNA-templated transcription"/>
    <property type="evidence" value="ECO:0007669"/>
    <property type="project" value="TreeGrafter"/>
</dbReference>
<dbReference type="EMBL" id="VJWX01000152">
    <property type="protein sequence ID" value="TVT49493.1"/>
    <property type="molecule type" value="Genomic_DNA"/>
</dbReference>
<dbReference type="GO" id="GO:0005737">
    <property type="term" value="C:cytoplasm"/>
    <property type="evidence" value="ECO:0007669"/>
    <property type="project" value="UniProtKB-SubCell"/>
</dbReference>
<evidence type="ECO:0000256" key="8">
    <source>
        <dbReference type="ARBA" id="ARBA00023015"/>
    </source>
</evidence>
<dbReference type="RefSeq" id="WP_144589300.1">
    <property type="nucleotide sequence ID" value="NZ_VJWX01000152.1"/>
</dbReference>
<keyword evidence="13" id="KW-1185">Reference proteome</keyword>
<dbReference type="GO" id="GO:0003700">
    <property type="term" value="F:DNA-binding transcription factor activity"/>
    <property type="evidence" value="ECO:0007669"/>
    <property type="project" value="InterPro"/>
</dbReference>